<keyword evidence="1" id="KW-0238">DNA-binding</keyword>
<dbReference type="GO" id="GO:0003700">
    <property type="term" value="F:DNA-binding transcription factor activity"/>
    <property type="evidence" value="ECO:0007669"/>
    <property type="project" value="InterPro"/>
</dbReference>
<dbReference type="GO" id="GO:0043565">
    <property type="term" value="F:sequence-specific DNA binding"/>
    <property type="evidence" value="ECO:0007669"/>
    <property type="project" value="InterPro"/>
</dbReference>
<evidence type="ECO:0000259" key="2">
    <source>
        <dbReference type="PROSITE" id="PS01124"/>
    </source>
</evidence>
<proteinExistence type="predicted"/>
<dbReference type="RefSeq" id="WP_072585264.1">
    <property type="nucleotide sequence ID" value="NZ_CP013243.1"/>
</dbReference>
<accession>A0A1L3NKV2</accession>
<dbReference type="SMART" id="SM00342">
    <property type="entry name" value="HTH_ARAC"/>
    <property type="match status" value="1"/>
</dbReference>
<organism evidence="3 4">
    <name type="scientific">Clostridium sporogenes</name>
    <dbReference type="NCBI Taxonomy" id="1509"/>
    <lineage>
        <taxon>Bacteria</taxon>
        <taxon>Bacillati</taxon>
        <taxon>Bacillota</taxon>
        <taxon>Clostridia</taxon>
        <taxon>Eubacteriales</taxon>
        <taxon>Clostridiaceae</taxon>
        <taxon>Clostridium</taxon>
    </lineage>
</organism>
<dbReference type="InterPro" id="IPR018060">
    <property type="entry name" value="HTH_AraC"/>
</dbReference>
<evidence type="ECO:0000313" key="4">
    <source>
        <dbReference type="Proteomes" id="UP000182204"/>
    </source>
</evidence>
<dbReference type="AlphaFoldDB" id="A0A1L3NKV2"/>
<reference evidence="3 4" key="1">
    <citation type="submission" date="2015-11" db="EMBL/GenBank/DDBJ databases">
        <authorList>
            <person name="Hill K.K."/>
            <person name="Shirey T.B."/>
            <person name="Raphael B."/>
            <person name="Daligault H.E."/>
            <person name="Davenport K.W."/>
            <person name="Bruce D.C."/>
            <person name="Foley B.T."/>
            <person name="Johnson S.L."/>
        </authorList>
    </citation>
    <scope>NUCLEOTIDE SEQUENCE [LARGE SCALE GENOMIC DNA]</scope>
    <source>
        <strain evidence="3 4">CDC_1632</strain>
    </source>
</reference>
<dbReference type="PROSITE" id="PS01124">
    <property type="entry name" value="HTH_ARAC_FAMILY_2"/>
    <property type="match status" value="1"/>
</dbReference>
<dbReference type="Proteomes" id="UP000182204">
    <property type="component" value="Chromosome"/>
</dbReference>
<dbReference type="EMBL" id="CP013243">
    <property type="protein sequence ID" value="APH16718.1"/>
    <property type="molecule type" value="Genomic_DNA"/>
</dbReference>
<protein>
    <submittedName>
        <fullName evidence="3">Helix-turn-helix domain protein</fullName>
    </submittedName>
</protein>
<evidence type="ECO:0000313" key="3">
    <source>
        <dbReference type="EMBL" id="APH16718.1"/>
    </source>
</evidence>
<dbReference type="PANTHER" id="PTHR43280">
    <property type="entry name" value="ARAC-FAMILY TRANSCRIPTIONAL REGULATOR"/>
    <property type="match status" value="1"/>
</dbReference>
<name>A0A1L3NKV2_CLOSG</name>
<gene>
    <name evidence="3" type="ORF">NPD5_1476</name>
</gene>
<dbReference type="Gene3D" id="1.10.10.60">
    <property type="entry name" value="Homeodomain-like"/>
    <property type="match status" value="1"/>
</dbReference>
<feature type="domain" description="HTH araC/xylS-type" evidence="2">
    <location>
        <begin position="142"/>
        <end position="240"/>
    </location>
</feature>
<sequence length="243" mass="28189">MSEIFKFCDPMLILADYKNPEQHKHLASHIIISLGGEMKWQIESKNIKCRGICIDSNVMHTGTIAKEGSIVFLFTEISIYAASIKQKYLNGNPYEVLNDDAVDKMIEEYINHRNHKETLDAILLRQCGIDNSDNQRYEERVEEILYYISELKTIEHSIVDDLSNHIYVSKSRLSHLFREQTGMTLHSYLAFEKLRKTYKYFYEGMNITEACILAGFDSSSHCASTCKRMFGISLRDVYKTIKE</sequence>
<dbReference type="PANTHER" id="PTHR43280:SF2">
    <property type="entry name" value="HTH-TYPE TRANSCRIPTIONAL REGULATOR EXSA"/>
    <property type="match status" value="1"/>
</dbReference>
<dbReference type="Pfam" id="PF12833">
    <property type="entry name" value="HTH_18"/>
    <property type="match status" value="1"/>
</dbReference>
<evidence type="ECO:0000256" key="1">
    <source>
        <dbReference type="ARBA" id="ARBA00023125"/>
    </source>
</evidence>